<keyword evidence="2" id="KW-1185">Reference proteome</keyword>
<accession>K3YBI7</accession>
<proteinExistence type="predicted"/>
<sequence>MLVASPFMKVILCGTSVSGEENHVGPLQRLVQVGNALLPSLYYLWRREPCCELCWMGWYSC</sequence>
<dbReference type="EMBL" id="AGNK02004539">
    <property type="status" value="NOT_ANNOTATED_CDS"/>
    <property type="molecule type" value="Genomic_DNA"/>
</dbReference>
<dbReference type="Proteomes" id="UP000004995">
    <property type="component" value="Unassembled WGS sequence"/>
</dbReference>
<reference evidence="2" key="1">
    <citation type="journal article" date="2012" name="Nat. Biotechnol.">
        <title>Reference genome sequence of the model plant Setaria.</title>
        <authorList>
            <person name="Bennetzen J.L."/>
            <person name="Schmutz J."/>
            <person name="Wang H."/>
            <person name="Percifield R."/>
            <person name="Hawkins J."/>
            <person name="Pontaroli A.C."/>
            <person name="Estep M."/>
            <person name="Feng L."/>
            <person name="Vaughn J.N."/>
            <person name="Grimwood J."/>
            <person name="Jenkins J."/>
            <person name="Barry K."/>
            <person name="Lindquist E."/>
            <person name="Hellsten U."/>
            <person name="Deshpande S."/>
            <person name="Wang X."/>
            <person name="Wu X."/>
            <person name="Mitros T."/>
            <person name="Triplett J."/>
            <person name="Yang X."/>
            <person name="Ye C.Y."/>
            <person name="Mauro-Herrera M."/>
            <person name="Wang L."/>
            <person name="Li P."/>
            <person name="Sharma M."/>
            <person name="Sharma R."/>
            <person name="Ronald P.C."/>
            <person name="Panaud O."/>
            <person name="Kellogg E.A."/>
            <person name="Brutnell T.P."/>
            <person name="Doust A.N."/>
            <person name="Tuskan G.A."/>
            <person name="Rokhsar D."/>
            <person name="Devos K.M."/>
        </authorList>
    </citation>
    <scope>NUCLEOTIDE SEQUENCE [LARGE SCALE GENOMIC DNA]</scope>
    <source>
        <strain evidence="2">cv. Yugu1</strain>
    </source>
</reference>
<dbReference type="Gramene" id="KQK99349">
    <property type="protein sequence ID" value="KQK99349"/>
    <property type="gene ID" value="SETIT_011581mg"/>
</dbReference>
<reference evidence="1" key="2">
    <citation type="submission" date="2018-08" db="UniProtKB">
        <authorList>
            <consortium name="EnsemblPlants"/>
        </authorList>
    </citation>
    <scope>IDENTIFICATION</scope>
    <source>
        <strain evidence="1">Yugu1</strain>
    </source>
</reference>
<evidence type="ECO:0000313" key="1">
    <source>
        <dbReference type="EnsemblPlants" id="KQK99349"/>
    </source>
</evidence>
<evidence type="ECO:0000313" key="2">
    <source>
        <dbReference type="Proteomes" id="UP000004995"/>
    </source>
</evidence>
<name>K3YBI7_SETIT</name>
<dbReference type="HOGENOM" id="CLU_2927044_0_0_1"/>
<dbReference type="InParanoid" id="K3YBI7"/>
<organism evidence="1 2">
    <name type="scientific">Setaria italica</name>
    <name type="common">Foxtail millet</name>
    <name type="synonym">Panicum italicum</name>
    <dbReference type="NCBI Taxonomy" id="4555"/>
    <lineage>
        <taxon>Eukaryota</taxon>
        <taxon>Viridiplantae</taxon>
        <taxon>Streptophyta</taxon>
        <taxon>Embryophyta</taxon>
        <taxon>Tracheophyta</taxon>
        <taxon>Spermatophyta</taxon>
        <taxon>Magnoliopsida</taxon>
        <taxon>Liliopsida</taxon>
        <taxon>Poales</taxon>
        <taxon>Poaceae</taxon>
        <taxon>PACMAD clade</taxon>
        <taxon>Panicoideae</taxon>
        <taxon>Panicodae</taxon>
        <taxon>Paniceae</taxon>
        <taxon>Cenchrinae</taxon>
        <taxon>Setaria</taxon>
    </lineage>
</organism>
<dbReference type="EnsemblPlants" id="KQK99349">
    <property type="protein sequence ID" value="KQK99349"/>
    <property type="gene ID" value="SETIT_011581mg"/>
</dbReference>
<protein>
    <submittedName>
        <fullName evidence="1">Uncharacterized protein</fullName>
    </submittedName>
</protein>
<dbReference type="AlphaFoldDB" id="K3YBI7"/>